<evidence type="ECO:0000259" key="1">
    <source>
        <dbReference type="Pfam" id="PF01636"/>
    </source>
</evidence>
<organism evidence="2">
    <name type="scientific">mine drainage metagenome</name>
    <dbReference type="NCBI Taxonomy" id="410659"/>
    <lineage>
        <taxon>unclassified sequences</taxon>
        <taxon>metagenomes</taxon>
        <taxon>ecological metagenomes</taxon>
    </lineage>
</organism>
<sequence>MTVIEMLRGAVEAKLSELPAQGRSRDIARGGKVAGHASISELGRRIADDLVREAFTNGLDVQWEIEGEKASRGSSAMEVGQVIASVSFFYKIDISEKILDEAKLLRRLAQRDDLPLEFRNLFPRVFALSDAGPVFGYLMEQFPAADGFSSVADLLFPSKDPSSITEHTALRVANSVCDTLFTGYDYREHGNKERRKQPNFRLRPSVYVDYVERIRDRMADAALSDAAFKSTEVEVIREGQARRFRPWAEYLEALRAHRQYVDALAPPFVTFVHGDPNPENVLVRAGIRGFDMRLIDPKEWGDGDYLFDLTKFVHYVCVTGPAQSIGETIATANYRGDIVSIELALAPPSWVGAVDAVVRDRAATFARQHGDQHWELRWILGMASNLLGLPANRLAKGQRALALATYASGLSYLHDFCAAAGVLD</sequence>
<dbReference type="Gene3D" id="3.90.1200.10">
    <property type="match status" value="1"/>
</dbReference>
<dbReference type="InterPro" id="IPR002575">
    <property type="entry name" value="Aminoglycoside_PTrfase"/>
</dbReference>
<dbReference type="EMBL" id="MLJW01000922">
    <property type="protein sequence ID" value="OIQ81458.1"/>
    <property type="molecule type" value="Genomic_DNA"/>
</dbReference>
<dbReference type="SUPFAM" id="SSF56112">
    <property type="entry name" value="Protein kinase-like (PK-like)"/>
    <property type="match status" value="1"/>
</dbReference>
<reference evidence="2" key="1">
    <citation type="submission" date="2016-10" db="EMBL/GenBank/DDBJ databases">
        <title>Sequence of Gallionella enrichment culture.</title>
        <authorList>
            <person name="Poehlein A."/>
            <person name="Muehling M."/>
            <person name="Daniel R."/>
        </authorList>
    </citation>
    <scope>NUCLEOTIDE SEQUENCE</scope>
</reference>
<dbReference type="GO" id="GO:0016740">
    <property type="term" value="F:transferase activity"/>
    <property type="evidence" value="ECO:0007669"/>
    <property type="project" value="UniProtKB-KW"/>
</dbReference>
<protein>
    <submittedName>
        <fullName evidence="2">Phosphotransferase enzyme family protein</fullName>
    </submittedName>
</protein>
<gene>
    <name evidence="2" type="ORF">GALL_367670</name>
</gene>
<accession>A0A1J5QE21</accession>
<proteinExistence type="predicted"/>
<dbReference type="InterPro" id="IPR011009">
    <property type="entry name" value="Kinase-like_dom_sf"/>
</dbReference>
<feature type="domain" description="Aminoglycoside phosphotransferase" evidence="1">
    <location>
        <begin position="241"/>
        <end position="323"/>
    </location>
</feature>
<dbReference type="AlphaFoldDB" id="A0A1J5QE21"/>
<comment type="caution">
    <text evidence="2">The sequence shown here is derived from an EMBL/GenBank/DDBJ whole genome shotgun (WGS) entry which is preliminary data.</text>
</comment>
<name>A0A1J5QE21_9ZZZZ</name>
<evidence type="ECO:0000313" key="2">
    <source>
        <dbReference type="EMBL" id="OIQ81458.1"/>
    </source>
</evidence>
<dbReference type="Pfam" id="PF01636">
    <property type="entry name" value="APH"/>
    <property type="match status" value="1"/>
</dbReference>
<keyword evidence="2" id="KW-0808">Transferase</keyword>